<dbReference type="PRINTS" id="PR00320">
    <property type="entry name" value="GPROTEINBRPT"/>
</dbReference>
<dbReference type="SMART" id="SM00320">
    <property type="entry name" value="WD40"/>
    <property type="match status" value="6"/>
</dbReference>
<dbReference type="GeneTree" id="ENSGT00940000157918"/>
<dbReference type="Ensembl" id="ENSDLAT00005082244.1">
    <property type="protein sequence ID" value="ENSDLAP00005064128.1"/>
    <property type="gene ID" value="ENSDLAG00005031187.1"/>
</dbReference>
<dbReference type="CDD" id="cd00200">
    <property type="entry name" value="WD40"/>
    <property type="match status" value="1"/>
</dbReference>
<keyword evidence="12" id="KW-1185">Reference proteome</keyword>
<feature type="compositionally biased region" description="Basic and acidic residues" evidence="9">
    <location>
        <begin position="352"/>
        <end position="380"/>
    </location>
</feature>
<evidence type="ECO:0000256" key="9">
    <source>
        <dbReference type="SAM" id="MobiDB-lite"/>
    </source>
</evidence>
<dbReference type="FunFam" id="2.130.10.10:FF:001778">
    <property type="entry name" value="Katanin p80 WD40 repeat-containing subunit B1"/>
    <property type="match status" value="1"/>
</dbReference>
<keyword evidence="6 7" id="KW-0206">Cytoskeleton</keyword>
<dbReference type="AlphaFoldDB" id="A0A8P4K1P6"/>
<dbReference type="PANTHER" id="PTHR19845">
    <property type="entry name" value="KATANIN P80 SUBUNIT"/>
    <property type="match status" value="1"/>
</dbReference>
<keyword evidence="2 7" id="KW-0963">Cytoplasm</keyword>
<dbReference type="PANTHER" id="PTHR19845:SF0">
    <property type="entry name" value="KATANIN P80 WD40 REPEAT-CONTAINING SUBUNIT B1"/>
    <property type="match status" value="1"/>
</dbReference>
<dbReference type="GO" id="GO:0051301">
    <property type="term" value="P:cell division"/>
    <property type="evidence" value="ECO:0007669"/>
    <property type="project" value="UniProtKB-KW"/>
</dbReference>
<keyword evidence="4 7" id="KW-0493">Microtubule</keyword>
<dbReference type="InterPro" id="IPR028021">
    <property type="entry name" value="Katanin_C-terminal"/>
</dbReference>
<dbReference type="InterPro" id="IPR036322">
    <property type="entry name" value="WD40_repeat_dom_sf"/>
</dbReference>
<dbReference type="FunFam" id="2.130.10.10:FF:000583">
    <property type="entry name" value="Katanin p80 WD40 repeat-containing subunit B1 homolog"/>
    <property type="match status" value="1"/>
</dbReference>
<dbReference type="Pfam" id="PF00400">
    <property type="entry name" value="WD40"/>
    <property type="match status" value="6"/>
</dbReference>
<keyword evidence="7" id="KW-0132">Cell division</keyword>
<evidence type="ECO:0000313" key="11">
    <source>
        <dbReference type="Ensembl" id="ENSDLAP00005064128.1"/>
    </source>
</evidence>
<dbReference type="GO" id="GO:0000922">
    <property type="term" value="C:spindle pole"/>
    <property type="evidence" value="ECO:0007669"/>
    <property type="project" value="UniProtKB-SubCell"/>
</dbReference>
<evidence type="ECO:0000256" key="6">
    <source>
        <dbReference type="ARBA" id="ARBA00023212"/>
    </source>
</evidence>
<dbReference type="GO" id="GO:0005874">
    <property type="term" value="C:microtubule"/>
    <property type="evidence" value="ECO:0007669"/>
    <property type="project" value="UniProtKB-KW"/>
</dbReference>
<evidence type="ECO:0000256" key="2">
    <source>
        <dbReference type="ARBA" id="ARBA00022490"/>
    </source>
</evidence>
<comment type="subunit">
    <text evidence="7">Interacts with KATNA1. This interaction enhances the microtubule binding and severing activity of KATNA1 and also targets this activity to the centrosome.</text>
</comment>
<keyword evidence="3 8" id="KW-0853">WD repeat</keyword>
<evidence type="ECO:0000256" key="7">
    <source>
        <dbReference type="HAMAP-Rule" id="MF_03022"/>
    </source>
</evidence>
<gene>
    <name evidence="7" type="primary">KATNB1</name>
</gene>
<dbReference type="SUPFAM" id="SSF50978">
    <property type="entry name" value="WD40 repeat-like"/>
    <property type="match status" value="1"/>
</dbReference>
<feature type="domain" description="Katanin p80 subunit C-terminal" evidence="10">
    <location>
        <begin position="536"/>
        <end position="694"/>
    </location>
</feature>
<evidence type="ECO:0000256" key="3">
    <source>
        <dbReference type="ARBA" id="ARBA00022574"/>
    </source>
</evidence>
<proteinExistence type="inferred from homology"/>
<keyword evidence="7" id="KW-0498">Mitosis</keyword>
<dbReference type="GO" id="GO:0005737">
    <property type="term" value="C:cytoplasm"/>
    <property type="evidence" value="ECO:0007669"/>
    <property type="project" value="UniProtKB-SubCell"/>
</dbReference>
<dbReference type="InterPro" id="IPR015943">
    <property type="entry name" value="WD40/YVTN_repeat-like_dom_sf"/>
</dbReference>
<dbReference type="Proteomes" id="UP000694389">
    <property type="component" value="Unassembled WGS sequence"/>
</dbReference>
<name>A0A8P4K1P6_DICLA</name>
<evidence type="ECO:0000259" key="10">
    <source>
        <dbReference type="Pfam" id="PF13925"/>
    </source>
</evidence>
<feature type="repeat" description="WD" evidence="8">
    <location>
        <begin position="59"/>
        <end position="100"/>
    </location>
</feature>
<dbReference type="Gene3D" id="2.130.10.10">
    <property type="entry name" value="YVTN repeat-like/Quinoprotein amine dehydrogenase"/>
    <property type="match status" value="2"/>
</dbReference>
<sequence>MAAANTTKISWRLQEFEAHSGSVSCLSLGKSSGRLLATGGGDCRVNLWAVSKANCIMSLTGHKNPVECVQFNASEDQLVTGSQSGSIRVWDMEAAKILRTLMGHKANITSLGFHPFGDFLASSSMDTNIKLWDIRRKGYVFRYTGHTQAVRSVAFSPDGKWLASASDDGTVKLWDLIQGKTITEFKSHTAAVNIVQFHPNEYLLASGSSDRTVKLWDLEKFTMIGSMEGNTTPVRCICFSPDGGCLYSGATDSLRVFGWEPDRCFDVVPVGWGKVSDLAVCNQQLIGVSHQLSSVSSYVVDLKRVKKSGGSVIQGIIQDNQPLTEPKEPKGAALRRNYERPTTTCRSQRVRQRSDADRRSPEGERRSPSEDEGDEKVSSAEIHNAEDYKEIFQPKNAICRSTLSLHFLTLYIFIGSLSVCSLCQLALLPRYQSRSLLLQRTSPPLASSTPVQRVEPTVVSCVKRPPAGPASSEPPAPAPPPPQPPVTTAKSKPQPKIILSTRNEPIGLNVADFLPPSPNNRGGALSDEEALSQIKKGHDTMCVMLSSRHKNLQTVRAVWAREDIKSALDAAVSMNDLSIVVDILNIINLQPSLWKLDLCTTILPQIDKLLQSKYESYMQTGCTSLKLIMKHFWMLISDTLKAAPSVGVDITREERHQKCRACCKQLKNLSNVVKNKAAQVGRHGSAFKELQLLMAPLDDAL</sequence>
<evidence type="ECO:0000313" key="12">
    <source>
        <dbReference type="Proteomes" id="UP000694389"/>
    </source>
</evidence>
<dbReference type="GO" id="GO:0051013">
    <property type="term" value="P:microtubule severing"/>
    <property type="evidence" value="ECO:0007669"/>
    <property type="project" value="UniProtKB-UniRule"/>
</dbReference>
<protein>
    <recommendedName>
        <fullName evidence="7">Katanin p80 WD40 repeat-containing subunit B1</fullName>
        <shortName evidence="7">Katanin p80 subunit B1</shortName>
    </recommendedName>
    <alternativeName>
        <fullName evidence="7">p80 katanin</fullName>
    </alternativeName>
</protein>
<feature type="region of interest" description="Disordered" evidence="9">
    <location>
        <begin position="462"/>
        <end position="494"/>
    </location>
</feature>
<accession>A0A8P4K1P6</accession>
<dbReference type="PROSITE" id="PS50082">
    <property type="entry name" value="WD_REPEATS_2"/>
    <property type="match status" value="5"/>
</dbReference>
<reference evidence="11" key="1">
    <citation type="submission" date="2025-08" db="UniProtKB">
        <authorList>
            <consortium name="Ensembl"/>
        </authorList>
    </citation>
    <scope>IDENTIFICATION</scope>
</reference>
<comment type="function">
    <text evidence="7">Participates in a complex which severs microtubules in an ATP-dependent manner. May act to target the enzymatic subunit of this complex to sites of action such as the centrosome. Microtubule severing may promote rapid reorganization of cellular microtubule arrays and the release of microtubules from the centrosome following nucleation.</text>
</comment>
<organism evidence="11 12">
    <name type="scientific">Dicentrarchus labrax</name>
    <name type="common">European seabass</name>
    <name type="synonym">Morone labrax</name>
    <dbReference type="NCBI Taxonomy" id="13489"/>
    <lineage>
        <taxon>Eukaryota</taxon>
        <taxon>Metazoa</taxon>
        <taxon>Chordata</taxon>
        <taxon>Craniata</taxon>
        <taxon>Vertebrata</taxon>
        <taxon>Euteleostomi</taxon>
        <taxon>Actinopterygii</taxon>
        <taxon>Neopterygii</taxon>
        <taxon>Teleostei</taxon>
        <taxon>Neoteleostei</taxon>
        <taxon>Acanthomorphata</taxon>
        <taxon>Eupercaria</taxon>
        <taxon>Moronidae</taxon>
        <taxon>Dicentrarchus</taxon>
    </lineage>
</organism>
<evidence type="ECO:0000256" key="1">
    <source>
        <dbReference type="ARBA" id="ARBA00004245"/>
    </source>
</evidence>
<dbReference type="HAMAP" id="MF_03022">
    <property type="entry name" value="Katanin_p80_B1"/>
    <property type="match status" value="1"/>
</dbReference>
<feature type="region of interest" description="Disordered" evidence="9">
    <location>
        <begin position="318"/>
        <end position="380"/>
    </location>
</feature>
<dbReference type="GO" id="GO:0007019">
    <property type="term" value="P:microtubule depolymerization"/>
    <property type="evidence" value="ECO:0007669"/>
    <property type="project" value="TreeGrafter"/>
</dbReference>
<dbReference type="PROSITE" id="PS50294">
    <property type="entry name" value="WD_REPEATS_REGION"/>
    <property type="match status" value="5"/>
</dbReference>
<dbReference type="InterPro" id="IPR001680">
    <property type="entry name" value="WD40_rpt"/>
</dbReference>
<dbReference type="GO" id="GO:0008352">
    <property type="term" value="C:katanin complex"/>
    <property type="evidence" value="ECO:0007669"/>
    <property type="project" value="InterPro"/>
</dbReference>
<dbReference type="InterPro" id="IPR026962">
    <property type="entry name" value="KTNB1"/>
</dbReference>
<feature type="repeat" description="WD" evidence="8">
    <location>
        <begin position="143"/>
        <end position="184"/>
    </location>
</feature>
<feature type="compositionally biased region" description="Pro residues" evidence="9">
    <location>
        <begin position="466"/>
        <end position="485"/>
    </location>
</feature>
<feature type="repeat" description="WD" evidence="8">
    <location>
        <begin position="16"/>
        <end position="58"/>
    </location>
</feature>
<evidence type="ECO:0000256" key="4">
    <source>
        <dbReference type="ARBA" id="ARBA00022701"/>
    </source>
</evidence>
<dbReference type="InterPro" id="IPR019775">
    <property type="entry name" value="WD40_repeat_CS"/>
</dbReference>
<comment type="subcellular location">
    <subcellularLocation>
        <location evidence="1 7">Cytoplasm</location>
        <location evidence="1 7">Cytoskeleton</location>
    </subcellularLocation>
    <subcellularLocation>
        <location evidence="7">Cytoplasm</location>
    </subcellularLocation>
    <subcellularLocation>
        <location evidence="7">Cytoplasm</location>
        <location evidence="7">Cytoskeleton</location>
        <location evidence="7">Microtubule organizing center</location>
        <location evidence="7">Centrosome</location>
    </subcellularLocation>
    <subcellularLocation>
        <location evidence="7">Cytoplasm</location>
        <location evidence="7">Cytoskeleton</location>
        <location evidence="7">Spindle pole</location>
    </subcellularLocation>
    <subcellularLocation>
        <location evidence="7">Cytoplasm</location>
        <location evidence="7">Cytoskeleton</location>
        <location evidence="7">Spindle</location>
    </subcellularLocation>
    <text evidence="7">Predominantly cytoplasmic. Localized to the interphase centrosome and mitotic spindle poles.</text>
</comment>
<feature type="repeat" description="WD" evidence="8">
    <location>
        <begin position="185"/>
        <end position="226"/>
    </location>
</feature>
<reference evidence="11" key="2">
    <citation type="submission" date="2025-09" db="UniProtKB">
        <authorList>
            <consortium name="Ensembl"/>
        </authorList>
    </citation>
    <scope>IDENTIFICATION</scope>
</reference>
<dbReference type="GO" id="GO:0005813">
    <property type="term" value="C:centrosome"/>
    <property type="evidence" value="ECO:0007669"/>
    <property type="project" value="UniProtKB-SubCell"/>
</dbReference>
<dbReference type="InterPro" id="IPR020472">
    <property type="entry name" value="WD40_PAC1"/>
</dbReference>
<comment type="similarity">
    <text evidence="7">Belongs to the WD repeat KATNB1 family.</text>
</comment>
<dbReference type="Pfam" id="PF13925">
    <property type="entry name" value="Katanin_con80"/>
    <property type="match status" value="1"/>
</dbReference>
<evidence type="ECO:0000256" key="8">
    <source>
        <dbReference type="PROSITE-ProRule" id="PRU00221"/>
    </source>
</evidence>
<dbReference type="GO" id="GO:0008017">
    <property type="term" value="F:microtubule binding"/>
    <property type="evidence" value="ECO:0007669"/>
    <property type="project" value="UniProtKB-UniRule"/>
</dbReference>
<keyword evidence="5" id="KW-0677">Repeat</keyword>
<keyword evidence="7" id="KW-0131">Cell cycle</keyword>
<evidence type="ECO:0000256" key="5">
    <source>
        <dbReference type="ARBA" id="ARBA00022737"/>
    </source>
</evidence>
<dbReference type="PROSITE" id="PS00678">
    <property type="entry name" value="WD_REPEATS_1"/>
    <property type="match status" value="3"/>
</dbReference>
<feature type="repeat" description="WD" evidence="8">
    <location>
        <begin position="101"/>
        <end position="142"/>
    </location>
</feature>